<feature type="chain" id="PRO_5021441830" evidence="2">
    <location>
        <begin position="30"/>
        <end position="158"/>
    </location>
</feature>
<evidence type="ECO:0000256" key="1">
    <source>
        <dbReference type="SAM" id="MobiDB-lite"/>
    </source>
</evidence>
<dbReference type="Proteomes" id="UP000298493">
    <property type="component" value="Unassembled WGS sequence"/>
</dbReference>
<dbReference type="AlphaFoldDB" id="A0A4Z1NYA4"/>
<feature type="compositionally biased region" description="Low complexity" evidence="1">
    <location>
        <begin position="37"/>
        <end position="50"/>
    </location>
</feature>
<evidence type="ECO:0000313" key="4">
    <source>
        <dbReference type="Proteomes" id="UP000298493"/>
    </source>
</evidence>
<evidence type="ECO:0000256" key="2">
    <source>
        <dbReference type="SAM" id="SignalP"/>
    </source>
</evidence>
<name>A0A4Z1NYA4_9PEZI</name>
<comment type="caution">
    <text evidence="3">The sequence shown here is derived from an EMBL/GenBank/DDBJ whole genome shotgun (WGS) entry which is preliminary data.</text>
</comment>
<gene>
    <name evidence="3" type="ORF">E6O75_ATG01652</name>
</gene>
<organism evidence="3 4">
    <name type="scientific">Venturia nashicola</name>
    <dbReference type="NCBI Taxonomy" id="86259"/>
    <lineage>
        <taxon>Eukaryota</taxon>
        <taxon>Fungi</taxon>
        <taxon>Dikarya</taxon>
        <taxon>Ascomycota</taxon>
        <taxon>Pezizomycotina</taxon>
        <taxon>Dothideomycetes</taxon>
        <taxon>Pleosporomycetidae</taxon>
        <taxon>Venturiales</taxon>
        <taxon>Venturiaceae</taxon>
        <taxon>Venturia</taxon>
    </lineage>
</organism>
<reference evidence="3 4" key="1">
    <citation type="submission" date="2019-04" db="EMBL/GenBank/DDBJ databases">
        <title>High contiguity whole genome sequence and gene annotation resource for two Venturia nashicola isolates.</title>
        <authorList>
            <person name="Prokchorchik M."/>
            <person name="Won K."/>
            <person name="Lee Y."/>
            <person name="Choi E.D."/>
            <person name="Segonzac C."/>
            <person name="Sohn K.H."/>
        </authorList>
    </citation>
    <scope>NUCLEOTIDE SEQUENCE [LARGE SCALE GENOMIC DNA]</scope>
    <source>
        <strain evidence="3 4">PRI2</strain>
    </source>
</reference>
<accession>A0A4Z1NYA4</accession>
<dbReference type="EMBL" id="SNSC02000025">
    <property type="protein sequence ID" value="TID13674.1"/>
    <property type="molecule type" value="Genomic_DNA"/>
</dbReference>
<feature type="compositionally biased region" description="Polar residues" evidence="1">
    <location>
        <begin position="51"/>
        <end position="69"/>
    </location>
</feature>
<proteinExistence type="predicted"/>
<keyword evidence="4" id="KW-1185">Reference proteome</keyword>
<feature type="region of interest" description="Disordered" evidence="1">
    <location>
        <begin position="37"/>
        <end position="78"/>
    </location>
</feature>
<evidence type="ECO:0000313" key="3">
    <source>
        <dbReference type="EMBL" id="TID13674.1"/>
    </source>
</evidence>
<protein>
    <submittedName>
        <fullName evidence="3">Uncharacterized protein</fullName>
    </submittedName>
</protein>
<keyword evidence="2" id="KW-0732">Signal</keyword>
<sequence length="158" mass="17113">MPTTKALRIALLTCSILIAIPTLFHISSSDNPKIHNTPTLHTNTTTNMPNQPSTIQSSIPNSPATNNPAPLTDCPSPRPQIGTYEVTLATGHILKNHKDRVGSQLDPHISHFLNPDQVVYLVGPIEDGLLDKIRGDWEVVGVRCDGSGRLEGLIRGDD</sequence>
<feature type="signal peptide" evidence="2">
    <location>
        <begin position="1"/>
        <end position="29"/>
    </location>
</feature>